<feature type="non-terminal residue" evidence="2">
    <location>
        <position position="1"/>
    </location>
</feature>
<accession>A0A1E1XD94</accession>
<dbReference type="AlphaFoldDB" id="A0A1E1XD94"/>
<evidence type="ECO:0000256" key="1">
    <source>
        <dbReference type="ARBA" id="ARBA00022737"/>
    </source>
</evidence>
<dbReference type="EMBL" id="GFAC01002000">
    <property type="protein sequence ID" value="JAT97188.1"/>
    <property type="molecule type" value="mRNA"/>
</dbReference>
<proteinExistence type="evidence at transcript level"/>
<organism evidence="2">
    <name type="scientific">Amblyomma aureolatum</name>
    <dbReference type="NCBI Taxonomy" id="187763"/>
    <lineage>
        <taxon>Eukaryota</taxon>
        <taxon>Metazoa</taxon>
        <taxon>Ecdysozoa</taxon>
        <taxon>Arthropoda</taxon>
        <taxon>Chelicerata</taxon>
        <taxon>Arachnida</taxon>
        <taxon>Acari</taxon>
        <taxon>Parasitiformes</taxon>
        <taxon>Ixodida</taxon>
        <taxon>Ixodoidea</taxon>
        <taxon>Ixodidae</taxon>
        <taxon>Amblyomminae</taxon>
        <taxon>Amblyomma</taxon>
    </lineage>
</organism>
<dbReference type="InterPro" id="IPR032675">
    <property type="entry name" value="LRR_dom_sf"/>
</dbReference>
<protein>
    <submittedName>
        <fullName evidence="2">Putative lrr-containing protein</fullName>
    </submittedName>
</protein>
<keyword evidence="1" id="KW-0677">Repeat</keyword>
<dbReference type="PANTHER" id="PTHR24111:SF0">
    <property type="entry name" value="LEUCINE-RICH REPEAT-CONTAINING PROTEIN"/>
    <property type="match status" value="1"/>
</dbReference>
<dbReference type="SUPFAM" id="SSF52047">
    <property type="entry name" value="RNI-like"/>
    <property type="match status" value="2"/>
</dbReference>
<name>A0A1E1XD94_9ACAR</name>
<dbReference type="InterPro" id="IPR052201">
    <property type="entry name" value="LRR-containing_regulator"/>
</dbReference>
<reference evidence="2" key="1">
    <citation type="journal article" date="2017" name="Front. Cell. Infect. Microbiol.">
        <title>The Distinct Transcriptional Response of the Midgut of Amblyomma sculptum and Amblyomma aureolatum Ticks to Rickettsia rickettsii Correlates to Their Differences in Susceptibility to Infection.</title>
        <authorList>
            <person name="Martins L.A."/>
            <person name="Galletti M.F.B.M."/>
            <person name="Ribeiro J.M."/>
            <person name="Fujita A."/>
            <person name="Costa F.B."/>
            <person name="Labruna M.B."/>
            <person name="Daffre S."/>
            <person name="Fogaca A.C."/>
        </authorList>
    </citation>
    <scope>NUCLEOTIDE SEQUENCE</scope>
</reference>
<sequence>FVKLDVTSDSFSEVISNLLLRNSQRLVKVGFMRNTFSKRSTSSLLYALTKCTALTELSFVENALTDSHVKIIARLLCEAKLLVKLSLCLCFGEGVELAPIAKALEHNTSLQQLKLQTCDANIVTLCHALAANTTLRQLDLDACTASRSYATALADALRRNKGLRSLALEHCCVDNRIAAKLAEALIYNDTLKTLELTENRVSALGIAAFCTALKKNQTLKRVSFGMFHATDAERSDLARLLNQSDCYGRIAMPWADPDLPHLTTALLVPSQSPSELSLNEIADLPKALVCELFDALASNTAVRVLNVEVRGYEADKADSLFQALKTNRSIRSLELELSIDSLEGSIITGVAKALVINKTVSELVIYTSAVSLQASKMLAFMLTQNTTLTSLDLYCRHLRTKRIEMLSRGMTQNKAVISLDLKKVLAKNRATFRLLEALRRNIAYLNMAVQFVMRTNLTKLCAEAFETLRRTSSLVPQVTKVSGMSEQEAERALEAADNYIRTHYLFVTGVIKHSLSCYPGKGKQADALNDYCWQAIAAFLKVSDVLDELPTHGGNAAALSNT</sequence>
<evidence type="ECO:0000313" key="2">
    <source>
        <dbReference type="EMBL" id="JAT97188.1"/>
    </source>
</evidence>
<dbReference type="SMART" id="SM00368">
    <property type="entry name" value="LRR_RI"/>
    <property type="match status" value="4"/>
</dbReference>
<dbReference type="PANTHER" id="PTHR24111">
    <property type="entry name" value="LEUCINE-RICH REPEAT-CONTAINING PROTEIN 34"/>
    <property type="match status" value="1"/>
</dbReference>
<dbReference type="Gene3D" id="3.80.10.10">
    <property type="entry name" value="Ribonuclease Inhibitor"/>
    <property type="match status" value="3"/>
</dbReference>